<dbReference type="InterPro" id="IPR001328">
    <property type="entry name" value="Pept_tRNA_hydro"/>
</dbReference>
<gene>
    <name evidence="7 10" type="primary">pth</name>
    <name evidence="10" type="ORF">GCM10011450_18650</name>
</gene>
<evidence type="ECO:0000313" key="11">
    <source>
        <dbReference type="Proteomes" id="UP000608345"/>
    </source>
</evidence>
<dbReference type="PROSITE" id="PS01196">
    <property type="entry name" value="PEPT_TRNA_HYDROL_2"/>
    <property type="match status" value="1"/>
</dbReference>
<feature type="binding site" evidence="7">
    <location>
        <position position="18"/>
    </location>
    <ligand>
        <name>tRNA</name>
        <dbReference type="ChEBI" id="CHEBI:17843"/>
    </ligand>
</feature>
<evidence type="ECO:0000256" key="1">
    <source>
        <dbReference type="ARBA" id="ARBA00013260"/>
    </source>
</evidence>
<keyword evidence="7" id="KW-0963">Cytoplasm</keyword>
<dbReference type="Proteomes" id="UP000608345">
    <property type="component" value="Unassembled WGS sequence"/>
</dbReference>
<evidence type="ECO:0000256" key="9">
    <source>
        <dbReference type="RuleBase" id="RU004320"/>
    </source>
</evidence>
<dbReference type="GO" id="GO:0006515">
    <property type="term" value="P:protein quality control for misfolded or incompletely synthesized proteins"/>
    <property type="evidence" value="ECO:0007669"/>
    <property type="project" value="UniProtKB-UniRule"/>
</dbReference>
<name>A0A918JLS7_9BURK</name>
<evidence type="ECO:0000256" key="5">
    <source>
        <dbReference type="ARBA" id="ARBA00038063"/>
    </source>
</evidence>
<keyword evidence="3 7" id="KW-0378">Hydrolase</keyword>
<dbReference type="PROSITE" id="PS01195">
    <property type="entry name" value="PEPT_TRNA_HYDROL_1"/>
    <property type="match status" value="1"/>
</dbReference>
<dbReference type="FunFam" id="3.40.50.1470:FF:000001">
    <property type="entry name" value="Peptidyl-tRNA hydrolase"/>
    <property type="match status" value="1"/>
</dbReference>
<dbReference type="InterPro" id="IPR036416">
    <property type="entry name" value="Pept_tRNA_hydro_sf"/>
</dbReference>
<evidence type="ECO:0000256" key="6">
    <source>
        <dbReference type="ARBA" id="ARBA00050038"/>
    </source>
</evidence>
<reference evidence="10" key="1">
    <citation type="journal article" date="2014" name="Int. J. Syst. Evol. Microbiol.">
        <title>Complete genome sequence of Corynebacterium casei LMG S-19264T (=DSM 44701T), isolated from a smear-ripened cheese.</title>
        <authorList>
            <consortium name="US DOE Joint Genome Institute (JGI-PGF)"/>
            <person name="Walter F."/>
            <person name="Albersmeier A."/>
            <person name="Kalinowski J."/>
            <person name="Ruckert C."/>
        </authorList>
    </citation>
    <scope>NUCLEOTIDE SEQUENCE</scope>
    <source>
        <strain evidence="10">KCTC 23732</strain>
    </source>
</reference>
<reference evidence="10" key="2">
    <citation type="submission" date="2020-09" db="EMBL/GenBank/DDBJ databases">
        <authorList>
            <person name="Sun Q."/>
            <person name="Kim S."/>
        </authorList>
    </citation>
    <scope>NUCLEOTIDE SEQUENCE</scope>
    <source>
        <strain evidence="10">KCTC 23732</strain>
    </source>
</reference>
<accession>A0A918JLS7</accession>
<feature type="binding site" evidence="7">
    <location>
        <position position="117"/>
    </location>
    <ligand>
        <name>tRNA</name>
        <dbReference type="ChEBI" id="CHEBI:17843"/>
    </ligand>
</feature>
<evidence type="ECO:0000313" key="10">
    <source>
        <dbReference type="EMBL" id="GGW88673.1"/>
    </source>
</evidence>
<dbReference type="SUPFAM" id="SSF53178">
    <property type="entry name" value="Peptidyl-tRNA hydrolase-like"/>
    <property type="match status" value="1"/>
</dbReference>
<comment type="catalytic activity">
    <reaction evidence="7 8">
        <text>an N-acyl-L-alpha-aminoacyl-tRNA + H2O = an N-acyl-L-amino acid + a tRNA + H(+)</text>
        <dbReference type="Rhea" id="RHEA:54448"/>
        <dbReference type="Rhea" id="RHEA-COMP:10123"/>
        <dbReference type="Rhea" id="RHEA-COMP:13883"/>
        <dbReference type="ChEBI" id="CHEBI:15377"/>
        <dbReference type="ChEBI" id="CHEBI:15378"/>
        <dbReference type="ChEBI" id="CHEBI:59874"/>
        <dbReference type="ChEBI" id="CHEBI:78442"/>
        <dbReference type="ChEBI" id="CHEBI:138191"/>
        <dbReference type="EC" id="3.1.1.29"/>
    </reaction>
</comment>
<dbReference type="PANTHER" id="PTHR17224:SF1">
    <property type="entry name" value="PEPTIDYL-TRNA HYDROLASE"/>
    <property type="match status" value="1"/>
</dbReference>
<protein>
    <recommendedName>
        <fullName evidence="6 7">Peptidyl-tRNA hydrolase</fullName>
        <shortName evidence="7">Pth</shortName>
        <ecNumber evidence="1 7">3.1.1.29</ecNumber>
    </recommendedName>
</protein>
<comment type="function">
    <text evidence="7">Hydrolyzes ribosome-free peptidyl-tRNAs (with 1 or more amino acids incorporated), which drop off the ribosome during protein synthesis, or as a result of ribosome stalling.</text>
</comment>
<dbReference type="GO" id="GO:0004045">
    <property type="term" value="F:peptidyl-tRNA hydrolase activity"/>
    <property type="evidence" value="ECO:0007669"/>
    <property type="project" value="UniProtKB-UniRule"/>
</dbReference>
<proteinExistence type="inferred from homology"/>
<dbReference type="EMBL" id="BMYS01000012">
    <property type="protein sequence ID" value="GGW88673.1"/>
    <property type="molecule type" value="Genomic_DNA"/>
</dbReference>
<sequence length="199" mass="21900">MSLSIRLIVGLGNPGSQYEATRHNAGFWLADHIADDLNATFNPEPAFFGQVAKAKYQGNNIFLLKPSTYMNRSGQAVGALARFYKITPEEILVLHDELDLPPGQVKLKKGGGHAGHNGLRDIQSAMGSPDFWRLRLGIGHPRTMGLAQNVADYVLHMPRKEDMPLIDDEIRRSRVIVPLLLQGEFSKASSSLQESKGIA</sequence>
<comment type="similarity">
    <text evidence="5 7 9">Belongs to the PTH family.</text>
</comment>
<dbReference type="AlphaFoldDB" id="A0A918JLS7"/>
<dbReference type="Pfam" id="PF01195">
    <property type="entry name" value="Pept_tRNA_hydro"/>
    <property type="match status" value="1"/>
</dbReference>
<dbReference type="GO" id="GO:0072344">
    <property type="term" value="P:rescue of stalled ribosome"/>
    <property type="evidence" value="ECO:0007669"/>
    <property type="project" value="UniProtKB-UniRule"/>
</dbReference>
<evidence type="ECO:0000256" key="2">
    <source>
        <dbReference type="ARBA" id="ARBA00022555"/>
    </source>
</evidence>
<comment type="function">
    <text evidence="7">Catalyzes the release of premature peptidyl moieties from peptidyl-tRNA molecules trapped in stalled 50S ribosomal subunits, and thus maintains levels of free tRNAs and 50S ribosomes.</text>
</comment>
<dbReference type="NCBIfam" id="TIGR00447">
    <property type="entry name" value="pth"/>
    <property type="match status" value="1"/>
</dbReference>
<evidence type="ECO:0000256" key="3">
    <source>
        <dbReference type="ARBA" id="ARBA00022801"/>
    </source>
</evidence>
<feature type="binding site" evidence="7">
    <location>
        <position position="69"/>
    </location>
    <ligand>
        <name>tRNA</name>
        <dbReference type="ChEBI" id="CHEBI:17843"/>
    </ligand>
</feature>
<evidence type="ECO:0000256" key="8">
    <source>
        <dbReference type="RuleBase" id="RU000673"/>
    </source>
</evidence>
<comment type="caution">
    <text evidence="10">The sequence shown here is derived from an EMBL/GenBank/DDBJ whole genome shotgun (WGS) entry which is preliminary data.</text>
</comment>
<dbReference type="GO" id="GO:0000049">
    <property type="term" value="F:tRNA binding"/>
    <property type="evidence" value="ECO:0007669"/>
    <property type="project" value="UniProtKB-UniRule"/>
</dbReference>
<feature type="site" description="Discriminates between blocked and unblocked aminoacyl-tRNA" evidence="7">
    <location>
        <position position="13"/>
    </location>
</feature>
<feature type="active site" description="Proton acceptor" evidence="7">
    <location>
        <position position="23"/>
    </location>
</feature>
<dbReference type="InterPro" id="IPR018171">
    <property type="entry name" value="Pept_tRNA_hydro_CS"/>
</dbReference>
<keyword evidence="2 7" id="KW-0820">tRNA-binding</keyword>
<dbReference type="CDD" id="cd00462">
    <property type="entry name" value="PTH"/>
    <property type="match status" value="1"/>
</dbReference>
<organism evidence="10 11">
    <name type="scientific">Advenella faeciporci</name>
    <dbReference type="NCBI Taxonomy" id="797535"/>
    <lineage>
        <taxon>Bacteria</taxon>
        <taxon>Pseudomonadati</taxon>
        <taxon>Pseudomonadota</taxon>
        <taxon>Betaproteobacteria</taxon>
        <taxon>Burkholderiales</taxon>
        <taxon>Alcaligenaceae</taxon>
    </lineage>
</organism>
<comment type="subunit">
    <text evidence="7">Monomer.</text>
</comment>
<comment type="subcellular location">
    <subcellularLocation>
        <location evidence="7">Cytoplasm</location>
    </subcellularLocation>
</comment>
<keyword evidence="4 7" id="KW-0694">RNA-binding</keyword>
<dbReference type="GO" id="GO:0005737">
    <property type="term" value="C:cytoplasm"/>
    <property type="evidence" value="ECO:0007669"/>
    <property type="project" value="UniProtKB-SubCell"/>
</dbReference>
<dbReference type="PANTHER" id="PTHR17224">
    <property type="entry name" value="PEPTIDYL-TRNA HYDROLASE"/>
    <property type="match status" value="1"/>
</dbReference>
<dbReference type="RefSeq" id="WP_189385216.1">
    <property type="nucleotide sequence ID" value="NZ_BAABFY010000047.1"/>
</dbReference>
<dbReference type="EC" id="3.1.1.29" evidence="1 7"/>
<dbReference type="Gene3D" id="3.40.50.1470">
    <property type="entry name" value="Peptidyl-tRNA hydrolase"/>
    <property type="match status" value="1"/>
</dbReference>
<evidence type="ECO:0000256" key="4">
    <source>
        <dbReference type="ARBA" id="ARBA00022884"/>
    </source>
</evidence>
<evidence type="ECO:0000256" key="7">
    <source>
        <dbReference type="HAMAP-Rule" id="MF_00083"/>
    </source>
</evidence>
<dbReference type="HAMAP" id="MF_00083">
    <property type="entry name" value="Pept_tRNA_hydro_bact"/>
    <property type="match status" value="1"/>
</dbReference>
<keyword evidence="11" id="KW-1185">Reference proteome</keyword>
<feature type="binding site" evidence="7">
    <location>
        <position position="71"/>
    </location>
    <ligand>
        <name>tRNA</name>
        <dbReference type="ChEBI" id="CHEBI:17843"/>
    </ligand>
</feature>
<feature type="site" description="Stabilizes the basic form of H active site to accept a proton" evidence="7">
    <location>
        <position position="96"/>
    </location>
</feature>